<organism evidence="1 2">
    <name type="scientific">Trichonephila inaurata madagascariensis</name>
    <dbReference type="NCBI Taxonomy" id="2747483"/>
    <lineage>
        <taxon>Eukaryota</taxon>
        <taxon>Metazoa</taxon>
        <taxon>Ecdysozoa</taxon>
        <taxon>Arthropoda</taxon>
        <taxon>Chelicerata</taxon>
        <taxon>Arachnida</taxon>
        <taxon>Araneae</taxon>
        <taxon>Araneomorphae</taxon>
        <taxon>Entelegynae</taxon>
        <taxon>Araneoidea</taxon>
        <taxon>Nephilidae</taxon>
        <taxon>Trichonephila</taxon>
        <taxon>Trichonephila inaurata</taxon>
    </lineage>
</organism>
<proteinExistence type="predicted"/>
<accession>A0A8X6XTL8</accession>
<name>A0A8X6XTL8_9ARAC</name>
<sequence>MYESVNAAAQHNPKEDNSFYDQKIHLSDCDGYITGHTIKGSHKTFIEGEGAEEVARLINNISFSELLPDMQLSRP</sequence>
<evidence type="ECO:0000313" key="2">
    <source>
        <dbReference type="Proteomes" id="UP000886998"/>
    </source>
</evidence>
<gene>
    <name evidence="1" type="ORF">TNIN_179051</name>
</gene>
<protein>
    <submittedName>
        <fullName evidence="1">Uncharacterized protein</fullName>
    </submittedName>
</protein>
<evidence type="ECO:0000313" key="1">
    <source>
        <dbReference type="EMBL" id="GFY58542.1"/>
    </source>
</evidence>
<dbReference type="AlphaFoldDB" id="A0A8X6XTL8"/>
<comment type="caution">
    <text evidence="1">The sequence shown here is derived from an EMBL/GenBank/DDBJ whole genome shotgun (WGS) entry which is preliminary data.</text>
</comment>
<keyword evidence="2" id="KW-1185">Reference proteome</keyword>
<reference evidence="1" key="1">
    <citation type="submission" date="2020-08" db="EMBL/GenBank/DDBJ databases">
        <title>Multicomponent nature underlies the extraordinary mechanical properties of spider dragline silk.</title>
        <authorList>
            <person name="Kono N."/>
            <person name="Nakamura H."/>
            <person name="Mori M."/>
            <person name="Yoshida Y."/>
            <person name="Ohtoshi R."/>
            <person name="Malay A.D."/>
            <person name="Moran D.A.P."/>
            <person name="Tomita M."/>
            <person name="Numata K."/>
            <person name="Arakawa K."/>
        </authorList>
    </citation>
    <scope>NUCLEOTIDE SEQUENCE</scope>
</reference>
<dbReference type="Proteomes" id="UP000886998">
    <property type="component" value="Unassembled WGS sequence"/>
</dbReference>
<dbReference type="EMBL" id="BMAV01012146">
    <property type="protein sequence ID" value="GFY58542.1"/>
    <property type="molecule type" value="Genomic_DNA"/>
</dbReference>